<name>A0A5P2G6U5_9BACT</name>
<dbReference type="AlphaFoldDB" id="A0A5P2G6U5"/>
<geneLocation type="plasmid" evidence="2">
    <name>pb3-10</name>
</geneLocation>
<keyword evidence="2" id="KW-1185">Reference proteome</keyword>
<dbReference type="Proteomes" id="UP000292424">
    <property type="component" value="Plasmid pB3-10"/>
</dbReference>
<protein>
    <submittedName>
        <fullName evidence="1">Uncharacterized protein</fullName>
    </submittedName>
</protein>
<accession>A0A5P2G6U5</accession>
<keyword evidence="1" id="KW-0614">Plasmid</keyword>
<proteinExistence type="predicted"/>
<dbReference type="EMBL" id="CP044017">
    <property type="protein sequence ID" value="QES91047.1"/>
    <property type="molecule type" value="Genomic_DNA"/>
</dbReference>
<dbReference type="RefSeq" id="WP_131332040.1">
    <property type="nucleotide sequence ID" value="NZ_CP044017.1"/>
</dbReference>
<sequence>MKYITLFFFLVIVCSNVLSQNIIKKSTYYFAINNDSLSGRGAEIIKSKISESQFFLIGEEHNDAQLENMVKLLIPFLKKNGFNNYVAEIGPLAAKKLTKLATQKDSIKSFNKKYSNYIIGSPFGFFGTKEEAKTLTQVVNNNIAIWGVDFENYNSYLYLLDLLLKNSSNSQYIKEKYHEIYNYTASEYKNGKNGFNPKLTEHLLKSEKLNNYLKAVSNKKNKEIIRELKRSLSIYADEGRGFWFPRVKNMKYNFVTHYKKIKNNESKKAFIKLGAMHVAKGTSYSGFQELGNTIYELANYNLSKSFSLICFPRYKLDSTNSIKDVIDEEDTEILKFTKPDKWTFINLNELEELSIEKNIKIDDTIKGYIQKFDAILIPPATKESEKNY</sequence>
<reference evidence="1 2" key="1">
    <citation type="submission" date="2019-09" db="EMBL/GenBank/DDBJ databases">
        <title>Complete genome sequence of Arachidicoccus sp. B3-10 isolated from apple orchard soil.</title>
        <authorList>
            <person name="Kim H.S."/>
            <person name="Han K.-I."/>
            <person name="Suh M.K."/>
            <person name="Lee K.C."/>
            <person name="Eom M.K."/>
            <person name="Kim J.-S."/>
            <person name="Kang S.W."/>
            <person name="Sin Y."/>
            <person name="Lee J.-S."/>
        </authorList>
    </citation>
    <scope>NUCLEOTIDE SEQUENCE [LARGE SCALE GENOMIC DNA]</scope>
    <source>
        <strain evidence="1 2">B3-10</strain>
        <plasmid evidence="2">pb3-10</plasmid>
    </source>
</reference>
<evidence type="ECO:0000313" key="2">
    <source>
        <dbReference type="Proteomes" id="UP000292424"/>
    </source>
</evidence>
<dbReference type="OrthoDB" id="128385at2"/>
<gene>
    <name evidence="1" type="ORF">E0W69_020245</name>
</gene>
<organism evidence="1 2">
    <name type="scientific">Rhizosphaericola mali</name>
    <dbReference type="NCBI Taxonomy" id="2545455"/>
    <lineage>
        <taxon>Bacteria</taxon>
        <taxon>Pseudomonadati</taxon>
        <taxon>Bacteroidota</taxon>
        <taxon>Chitinophagia</taxon>
        <taxon>Chitinophagales</taxon>
        <taxon>Chitinophagaceae</taxon>
        <taxon>Rhizosphaericola</taxon>
    </lineage>
</organism>
<evidence type="ECO:0000313" key="1">
    <source>
        <dbReference type="EMBL" id="QES91047.1"/>
    </source>
</evidence>
<dbReference type="KEGG" id="arac:E0W69_020245"/>